<evidence type="ECO:0000313" key="15">
    <source>
        <dbReference type="Proteomes" id="UP001198163"/>
    </source>
</evidence>
<dbReference type="RefSeq" id="WP_230757337.1">
    <property type="nucleotide sequence ID" value="NZ_JAINWA010000003.1"/>
</dbReference>
<keyword evidence="11" id="KW-1133">Transmembrane helix</keyword>
<organism evidence="14 15">
    <name type="scientific">Teretinema zuelzerae</name>
    <dbReference type="NCBI Taxonomy" id="156"/>
    <lineage>
        <taxon>Bacteria</taxon>
        <taxon>Pseudomonadati</taxon>
        <taxon>Spirochaetota</taxon>
        <taxon>Spirochaetia</taxon>
        <taxon>Spirochaetales</taxon>
        <taxon>Treponemataceae</taxon>
        <taxon>Teretinema</taxon>
    </lineage>
</organism>
<dbReference type="InterPro" id="IPR004358">
    <property type="entry name" value="Sig_transdc_His_kin-like_C"/>
</dbReference>
<dbReference type="GO" id="GO:0000155">
    <property type="term" value="F:phosphorelay sensor kinase activity"/>
    <property type="evidence" value="ECO:0007669"/>
    <property type="project" value="InterPro"/>
</dbReference>
<dbReference type="Pfam" id="PF00512">
    <property type="entry name" value="HisKA"/>
    <property type="match status" value="1"/>
</dbReference>
<dbReference type="SUPFAM" id="SSF158472">
    <property type="entry name" value="HAMP domain-like"/>
    <property type="match status" value="1"/>
</dbReference>
<evidence type="ECO:0000256" key="7">
    <source>
        <dbReference type="ARBA" id="ARBA00022777"/>
    </source>
</evidence>
<dbReference type="FunFam" id="3.30.565.10:FF:000006">
    <property type="entry name" value="Sensor histidine kinase WalK"/>
    <property type="match status" value="1"/>
</dbReference>
<dbReference type="InterPro" id="IPR005467">
    <property type="entry name" value="His_kinase_dom"/>
</dbReference>
<dbReference type="InterPro" id="IPR036097">
    <property type="entry name" value="HisK_dim/P_sf"/>
</dbReference>
<dbReference type="FunFam" id="1.10.287.130:FF:000001">
    <property type="entry name" value="Two-component sensor histidine kinase"/>
    <property type="match status" value="1"/>
</dbReference>
<dbReference type="PROSITE" id="PS50885">
    <property type="entry name" value="HAMP"/>
    <property type="match status" value="1"/>
</dbReference>
<dbReference type="GO" id="GO:0005524">
    <property type="term" value="F:ATP binding"/>
    <property type="evidence" value="ECO:0007669"/>
    <property type="project" value="UniProtKB-KW"/>
</dbReference>
<dbReference type="CDD" id="cd18773">
    <property type="entry name" value="PDC1_HK_sensor"/>
    <property type="match status" value="1"/>
</dbReference>
<sequence>MSVTNRTKLFYWIYPPYLATALVCALAFTAFTSSRASDFFFELTSLELHETAKLAANAFEPLLSSDSPKESLGALASALTNNTQIRLTVIDPDGLVLADTVADPSAMDLHLDRDEIRRAFSRGSGSAVRTSVSTGITTTYEAVALRRADGSPLAIVRASMPFSILGTRKNELALHVFLFGFVILALVSVIAGLLAHRLVQPILRIHSGARLFAQGRLKDKIPETGPREVASLAAMMNKMAEDLDSRIRIVASQQAELASILNGIPEAVAVIGPALDVLACNPAFRKMFQLPALPPETGSPSWGALIALTRSAELSDFMAAALHAEGPLEAGITRYAPEARQLRLISSPMGQGKSVLVISDLTHLNRLETVRRDFTTNVSHELRTPITSIKAALETLQDSGFDDAERARNFLTMALRGTGRLEAILSDLFSLARIEEDESHGIETEAVDMDALIDGVVGEVRSAVPDSVVIERGPDCESGLVVPAHPGLLRQALSNLLENASKYASSGGPIAVSVYAEDGNAVLSVADKGPGIPARDRERIFERFYRIDRARSRDTGGTGLGLAIVKHIARAHSGFVTLDSEEGSGSIFRIHIPLVRLQR</sequence>
<dbReference type="InterPro" id="IPR003660">
    <property type="entry name" value="HAMP_dom"/>
</dbReference>
<evidence type="ECO:0000256" key="5">
    <source>
        <dbReference type="ARBA" id="ARBA00022679"/>
    </source>
</evidence>
<dbReference type="EMBL" id="JAINWA010000003">
    <property type="protein sequence ID" value="MCD1655695.1"/>
    <property type="molecule type" value="Genomic_DNA"/>
</dbReference>
<keyword evidence="4" id="KW-0597">Phosphoprotein</keyword>
<evidence type="ECO:0000256" key="10">
    <source>
        <dbReference type="ARBA" id="ARBA00023136"/>
    </source>
</evidence>
<proteinExistence type="predicted"/>
<dbReference type="Gene3D" id="6.10.340.10">
    <property type="match status" value="1"/>
</dbReference>
<evidence type="ECO:0000256" key="3">
    <source>
        <dbReference type="ARBA" id="ARBA00012438"/>
    </source>
</evidence>
<dbReference type="GO" id="GO:0030295">
    <property type="term" value="F:protein kinase activator activity"/>
    <property type="evidence" value="ECO:0007669"/>
    <property type="project" value="TreeGrafter"/>
</dbReference>
<dbReference type="Pfam" id="PF02518">
    <property type="entry name" value="HATPase_c"/>
    <property type="match status" value="1"/>
</dbReference>
<evidence type="ECO:0000256" key="6">
    <source>
        <dbReference type="ARBA" id="ARBA00022741"/>
    </source>
</evidence>
<keyword evidence="6" id="KW-0547">Nucleotide-binding</keyword>
<dbReference type="CDD" id="cd00075">
    <property type="entry name" value="HATPase"/>
    <property type="match status" value="1"/>
</dbReference>
<dbReference type="Gene3D" id="3.30.565.10">
    <property type="entry name" value="Histidine kinase-like ATPase, C-terminal domain"/>
    <property type="match status" value="1"/>
</dbReference>
<dbReference type="PROSITE" id="PS50109">
    <property type="entry name" value="HIS_KIN"/>
    <property type="match status" value="1"/>
</dbReference>
<dbReference type="CDD" id="cd00082">
    <property type="entry name" value="HisKA"/>
    <property type="match status" value="1"/>
</dbReference>
<dbReference type="PANTHER" id="PTHR42878:SF7">
    <property type="entry name" value="SENSOR HISTIDINE KINASE GLRK"/>
    <property type="match status" value="1"/>
</dbReference>
<evidence type="ECO:0000256" key="2">
    <source>
        <dbReference type="ARBA" id="ARBA00004370"/>
    </source>
</evidence>
<feature type="domain" description="Histidine kinase" evidence="12">
    <location>
        <begin position="377"/>
        <end position="596"/>
    </location>
</feature>
<dbReference type="InterPro" id="IPR036890">
    <property type="entry name" value="HATPase_C_sf"/>
</dbReference>
<dbReference type="CDD" id="cd06225">
    <property type="entry name" value="HAMP"/>
    <property type="match status" value="1"/>
</dbReference>
<dbReference type="PRINTS" id="PR00344">
    <property type="entry name" value="BCTRLSENSOR"/>
</dbReference>
<evidence type="ECO:0000256" key="9">
    <source>
        <dbReference type="ARBA" id="ARBA00023012"/>
    </source>
</evidence>
<dbReference type="SMART" id="SM00388">
    <property type="entry name" value="HisKA"/>
    <property type="match status" value="1"/>
</dbReference>
<gene>
    <name evidence="14" type="ORF">K7J14_13440</name>
</gene>
<dbReference type="InterPro" id="IPR003594">
    <property type="entry name" value="HATPase_dom"/>
</dbReference>
<dbReference type="InterPro" id="IPR003661">
    <property type="entry name" value="HisK_dim/P_dom"/>
</dbReference>
<dbReference type="Pfam" id="PF00672">
    <property type="entry name" value="HAMP"/>
    <property type="match status" value="1"/>
</dbReference>
<keyword evidence="8" id="KW-0067">ATP-binding</keyword>
<dbReference type="PANTHER" id="PTHR42878">
    <property type="entry name" value="TWO-COMPONENT HISTIDINE KINASE"/>
    <property type="match status" value="1"/>
</dbReference>
<evidence type="ECO:0000259" key="13">
    <source>
        <dbReference type="PROSITE" id="PS50885"/>
    </source>
</evidence>
<evidence type="ECO:0000256" key="8">
    <source>
        <dbReference type="ARBA" id="ARBA00022840"/>
    </source>
</evidence>
<evidence type="ECO:0000259" key="12">
    <source>
        <dbReference type="PROSITE" id="PS50109"/>
    </source>
</evidence>
<feature type="domain" description="HAMP" evidence="13">
    <location>
        <begin position="196"/>
        <end position="248"/>
    </location>
</feature>
<feature type="transmembrane region" description="Helical" evidence="11">
    <location>
        <begin position="172"/>
        <end position="195"/>
    </location>
</feature>
<dbReference type="AlphaFoldDB" id="A0AAE3EJZ9"/>
<keyword evidence="15" id="KW-1185">Reference proteome</keyword>
<keyword evidence="5" id="KW-0808">Transferase</keyword>
<name>A0AAE3EJZ9_9SPIR</name>
<dbReference type="SUPFAM" id="SSF47384">
    <property type="entry name" value="Homodimeric domain of signal transducing histidine kinase"/>
    <property type="match status" value="1"/>
</dbReference>
<evidence type="ECO:0000313" key="14">
    <source>
        <dbReference type="EMBL" id="MCD1655695.1"/>
    </source>
</evidence>
<dbReference type="EC" id="2.7.13.3" evidence="3"/>
<accession>A0AAE3EJZ9</accession>
<comment type="catalytic activity">
    <reaction evidence="1">
        <text>ATP + protein L-histidine = ADP + protein N-phospho-L-histidine.</text>
        <dbReference type="EC" id="2.7.13.3"/>
    </reaction>
</comment>
<dbReference type="InterPro" id="IPR050351">
    <property type="entry name" value="BphY/WalK/GraS-like"/>
</dbReference>
<dbReference type="GO" id="GO:0000156">
    <property type="term" value="F:phosphorelay response regulator activity"/>
    <property type="evidence" value="ECO:0007669"/>
    <property type="project" value="TreeGrafter"/>
</dbReference>
<dbReference type="GO" id="GO:0007234">
    <property type="term" value="P:osmosensory signaling via phosphorelay pathway"/>
    <property type="evidence" value="ECO:0007669"/>
    <property type="project" value="TreeGrafter"/>
</dbReference>
<dbReference type="SMART" id="SM00304">
    <property type="entry name" value="HAMP"/>
    <property type="match status" value="1"/>
</dbReference>
<evidence type="ECO:0000256" key="4">
    <source>
        <dbReference type="ARBA" id="ARBA00022553"/>
    </source>
</evidence>
<dbReference type="SMART" id="SM00091">
    <property type="entry name" value="PAS"/>
    <property type="match status" value="1"/>
</dbReference>
<evidence type="ECO:0000256" key="11">
    <source>
        <dbReference type="SAM" id="Phobius"/>
    </source>
</evidence>
<keyword evidence="9" id="KW-0902">Two-component regulatory system</keyword>
<keyword evidence="10 11" id="KW-0472">Membrane</keyword>
<dbReference type="Proteomes" id="UP001198163">
    <property type="component" value="Unassembled WGS sequence"/>
</dbReference>
<dbReference type="InterPro" id="IPR000014">
    <property type="entry name" value="PAS"/>
</dbReference>
<evidence type="ECO:0000256" key="1">
    <source>
        <dbReference type="ARBA" id="ARBA00000085"/>
    </source>
</evidence>
<dbReference type="GO" id="GO:0016020">
    <property type="term" value="C:membrane"/>
    <property type="evidence" value="ECO:0007669"/>
    <property type="project" value="UniProtKB-SubCell"/>
</dbReference>
<dbReference type="SUPFAM" id="SSF55874">
    <property type="entry name" value="ATPase domain of HSP90 chaperone/DNA topoisomerase II/histidine kinase"/>
    <property type="match status" value="1"/>
</dbReference>
<comment type="subcellular location">
    <subcellularLocation>
        <location evidence="2">Membrane</location>
    </subcellularLocation>
</comment>
<dbReference type="SMART" id="SM00387">
    <property type="entry name" value="HATPase_c"/>
    <property type="match status" value="1"/>
</dbReference>
<reference evidence="14" key="1">
    <citation type="submission" date="2021-08" db="EMBL/GenBank/DDBJ databases">
        <title>Comparative analyses of Brucepasteria parasyntrophica and Teretinema zuelzerae.</title>
        <authorList>
            <person name="Song Y."/>
            <person name="Brune A."/>
        </authorList>
    </citation>
    <scope>NUCLEOTIDE SEQUENCE</scope>
    <source>
        <strain evidence="14">DSM 1903</strain>
    </source>
</reference>
<dbReference type="Gene3D" id="1.10.287.130">
    <property type="match status" value="1"/>
</dbReference>
<comment type="caution">
    <text evidence="14">The sequence shown here is derived from an EMBL/GenBank/DDBJ whole genome shotgun (WGS) entry which is preliminary data.</text>
</comment>
<keyword evidence="11" id="KW-0812">Transmembrane</keyword>
<keyword evidence="7" id="KW-0418">Kinase</keyword>
<protein>
    <recommendedName>
        <fullName evidence="3">histidine kinase</fullName>
        <ecNumber evidence="3">2.7.13.3</ecNumber>
    </recommendedName>
</protein>